<reference evidence="1" key="2">
    <citation type="journal article" date="2015" name="Fish Shellfish Immunol.">
        <title>Early steps in the European eel (Anguilla anguilla)-Vibrio vulnificus interaction in the gills: Role of the RtxA13 toxin.</title>
        <authorList>
            <person name="Callol A."/>
            <person name="Pajuelo D."/>
            <person name="Ebbesson L."/>
            <person name="Teles M."/>
            <person name="MacKenzie S."/>
            <person name="Amaro C."/>
        </authorList>
    </citation>
    <scope>NUCLEOTIDE SEQUENCE</scope>
</reference>
<name>A0A0E9UWB1_ANGAN</name>
<organism evidence="1">
    <name type="scientific">Anguilla anguilla</name>
    <name type="common">European freshwater eel</name>
    <name type="synonym">Muraena anguilla</name>
    <dbReference type="NCBI Taxonomy" id="7936"/>
    <lineage>
        <taxon>Eukaryota</taxon>
        <taxon>Metazoa</taxon>
        <taxon>Chordata</taxon>
        <taxon>Craniata</taxon>
        <taxon>Vertebrata</taxon>
        <taxon>Euteleostomi</taxon>
        <taxon>Actinopterygii</taxon>
        <taxon>Neopterygii</taxon>
        <taxon>Teleostei</taxon>
        <taxon>Anguilliformes</taxon>
        <taxon>Anguillidae</taxon>
        <taxon>Anguilla</taxon>
    </lineage>
</organism>
<accession>A0A0E9UWB1</accession>
<dbReference type="EMBL" id="GBXM01039349">
    <property type="protein sequence ID" value="JAH69228.1"/>
    <property type="molecule type" value="Transcribed_RNA"/>
</dbReference>
<dbReference type="AlphaFoldDB" id="A0A0E9UWB1"/>
<proteinExistence type="predicted"/>
<evidence type="ECO:0000313" key="1">
    <source>
        <dbReference type="EMBL" id="JAH69228.1"/>
    </source>
</evidence>
<protein>
    <submittedName>
        <fullName evidence="1">Uncharacterized protein</fullName>
    </submittedName>
</protein>
<reference evidence="1" key="1">
    <citation type="submission" date="2014-11" db="EMBL/GenBank/DDBJ databases">
        <authorList>
            <person name="Amaro Gonzalez C."/>
        </authorList>
    </citation>
    <scope>NUCLEOTIDE SEQUENCE</scope>
</reference>
<sequence>MLKTFIFVCTCLLSEGIWDPNESAT</sequence>